<dbReference type="PROSITE" id="PS50850">
    <property type="entry name" value="MFS"/>
    <property type="match status" value="1"/>
</dbReference>
<dbReference type="NCBIfam" id="TIGR00879">
    <property type="entry name" value="SP"/>
    <property type="match status" value="1"/>
</dbReference>
<evidence type="ECO:0000259" key="10">
    <source>
        <dbReference type="PROSITE" id="PS50850"/>
    </source>
</evidence>
<comment type="caution">
    <text evidence="11">The sequence shown here is derived from an EMBL/GenBank/DDBJ whole genome shotgun (WGS) entry which is preliminary data.</text>
</comment>
<evidence type="ECO:0000313" key="11">
    <source>
        <dbReference type="EMBL" id="KAK3058176.1"/>
    </source>
</evidence>
<evidence type="ECO:0000256" key="5">
    <source>
        <dbReference type="ARBA" id="ARBA00022989"/>
    </source>
</evidence>
<dbReference type="PRINTS" id="PR00171">
    <property type="entry name" value="SUGRTRNSPORT"/>
</dbReference>
<evidence type="ECO:0000256" key="8">
    <source>
        <dbReference type="SAM" id="MobiDB-lite"/>
    </source>
</evidence>
<evidence type="ECO:0000256" key="6">
    <source>
        <dbReference type="ARBA" id="ARBA00023136"/>
    </source>
</evidence>
<dbReference type="EMBL" id="JAWDJX010000002">
    <property type="protein sequence ID" value="KAK3058176.1"/>
    <property type="molecule type" value="Genomic_DNA"/>
</dbReference>
<feature type="transmembrane region" description="Helical" evidence="9">
    <location>
        <begin position="16"/>
        <end position="42"/>
    </location>
</feature>
<name>A0AAJ0LWX9_9PEZI</name>
<keyword evidence="4 9" id="KW-0812">Transmembrane</keyword>
<evidence type="ECO:0000313" key="12">
    <source>
        <dbReference type="Proteomes" id="UP001271007"/>
    </source>
</evidence>
<dbReference type="PROSITE" id="PS00216">
    <property type="entry name" value="SUGAR_TRANSPORT_1"/>
    <property type="match status" value="1"/>
</dbReference>
<dbReference type="InterPro" id="IPR036259">
    <property type="entry name" value="MFS_trans_sf"/>
</dbReference>
<keyword evidence="3 7" id="KW-0813">Transport</keyword>
<dbReference type="PROSITE" id="PS00217">
    <property type="entry name" value="SUGAR_TRANSPORT_2"/>
    <property type="match status" value="1"/>
</dbReference>
<dbReference type="PANTHER" id="PTHR48022:SF47">
    <property type="entry name" value="MAJOR FACILITATOR SUPERFAMILY (MFS) PROFILE DOMAIN-CONTAINING PROTEIN"/>
    <property type="match status" value="1"/>
</dbReference>
<dbReference type="GO" id="GO:0005351">
    <property type="term" value="F:carbohydrate:proton symporter activity"/>
    <property type="evidence" value="ECO:0007669"/>
    <property type="project" value="TreeGrafter"/>
</dbReference>
<feature type="region of interest" description="Disordered" evidence="8">
    <location>
        <begin position="542"/>
        <end position="563"/>
    </location>
</feature>
<dbReference type="AlphaFoldDB" id="A0AAJ0LWX9"/>
<feature type="transmembrane region" description="Helical" evidence="9">
    <location>
        <begin position="180"/>
        <end position="199"/>
    </location>
</feature>
<accession>A0AAJ0LWX9</accession>
<protein>
    <recommendedName>
        <fullName evidence="10">Major facilitator superfamily (MFS) profile domain-containing protein</fullName>
    </recommendedName>
</protein>
<dbReference type="InterPro" id="IPR005828">
    <property type="entry name" value="MFS_sugar_transport-like"/>
</dbReference>
<dbReference type="InterPro" id="IPR003663">
    <property type="entry name" value="Sugar/inositol_transpt"/>
</dbReference>
<feature type="transmembrane region" description="Helical" evidence="9">
    <location>
        <begin position="331"/>
        <end position="354"/>
    </location>
</feature>
<comment type="subcellular location">
    <subcellularLocation>
        <location evidence="1">Membrane</location>
        <topology evidence="1">Multi-pass membrane protein</topology>
    </subcellularLocation>
</comment>
<keyword evidence="12" id="KW-1185">Reference proteome</keyword>
<evidence type="ECO:0000256" key="2">
    <source>
        <dbReference type="ARBA" id="ARBA00010992"/>
    </source>
</evidence>
<feature type="domain" description="Major facilitator superfamily (MFS) profile" evidence="10">
    <location>
        <begin position="19"/>
        <end position="487"/>
    </location>
</feature>
<evidence type="ECO:0000256" key="9">
    <source>
        <dbReference type="SAM" id="Phobius"/>
    </source>
</evidence>
<reference evidence="11" key="1">
    <citation type="submission" date="2023-04" db="EMBL/GenBank/DDBJ databases">
        <title>Black Yeasts Isolated from many extreme environments.</title>
        <authorList>
            <person name="Coleine C."/>
            <person name="Stajich J.E."/>
            <person name="Selbmann L."/>
        </authorList>
    </citation>
    <scope>NUCLEOTIDE SEQUENCE</scope>
    <source>
        <strain evidence="11">CCFEE 5312</strain>
    </source>
</reference>
<dbReference type="InterPro" id="IPR020846">
    <property type="entry name" value="MFS_dom"/>
</dbReference>
<evidence type="ECO:0000256" key="3">
    <source>
        <dbReference type="ARBA" id="ARBA00022448"/>
    </source>
</evidence>
<keyword evidence="6 9" id="KW-0472">Membrane</keyword>
<dbReference type="InterPro" id="IPR050360">
    <property type="entry name" value="MFS_Sugar_Transporters"/>
</dbReference>
<keyword evidence="5 9" id="KW-1133">Transmembrane helix</keyword>
<evidence type="ECO:0000256" key="4">
    <source>
        <dbReference type="ARBA" id="ARBA00022692"/>
    </source>
</evidence>
<evidence type="ECO:0000256" key="1">
    <source>
        <dbReference type="ARBA" id="ARBA00004141"/>
    </source>
</evidence>
<feature type="transmembrane region" description="Helical" evidence="9">
    <location>
        <begin position="274"/>
        <end position="295"/>
    </location>
</feature>
<sequence>MQGLKFGFTFPKVYNTYFLAIISTIGGMLFGFDISSISAIIITDQYVNYFDNPAGLWQGGIGAALAGGSIVGAVASGFISDKFGRRDSIAFAGLWWLAGTAVQVATTSRAQLIVGRCLNGVCVGITSSQVPVYRAEIAKKDKRGSIIVIQQLAIEIGILVMYFIGYGYGFIPGPTASFRTAWGIQFVPCFILLVGLPFLPRSPRWLAKVGRTEEAVTVLANIQAGGDKSDPFVVAEWEEITTVLAAEREALPGWRKFVMNGMWRRTFAGFSVQAWQQLSGANVMTYYLTYVFYMANLSGNINLISAGVQYALFIVFTLVTYIFIDKTGRRPLLIFGALGMATCHFVIGGTLGMYGKSVPEGVQGNANVTIRVTGSPSYTVIAFSYLLIIVYALTLAPVCWVYAAEVWSLETRGKGMGYVRLLPNSPVPTSAYTPNRIAATGNWLFNFALGLFVPPAFKNISWKTFIVFGTLCLGAAVQFFFSYPETGRKTLEEIEIMFRPGGPKPWKTKMGESVLDERAASVVAETQGSLAEEGKVQVVREDGRVEMVGRGDDEKDEKEKWSS</sequence>
<evidence type="ECO:0000256" key="7">
    <source>
        <dbReference type="RuleBase" id="RU003346"/>
    </source>
</evidence>
<dbReference type="Gene3D" id="1.20.1250.20">
    <property type="entry name" value="MFS general substrate transporter like domains"/>
    <property type="match status" value="1"/>
</dbReference>
<organism evidence="11 12">
    <name type="scientific">Extremus antarcticus</name>
    <dbReference type="NCBI Taxonomy" id="702011"/>
    <lineage>
        <taxon>Eukaryota</taxon>
        <taxon>Fungi</taxon>
        <taxon>Dikarya</taxon>
        <taxon>Ascomycota</taxon>
        <taxon>Pezizomycotina</taxon>
        <taxon>Dothideomycetes</taxon>
        <taxon>Dothideomycetidae</taxon>
        <taxon>Mycosphaerellales</taxon>
        <taxon>Extremaceae</taxon>
        <taxon>Extremus</taxon>
    </lineage>
</organism>
<feature type="transmembrane region" description="Helical" evidence="9">
    <location>
        <begin position="382"/>
        <end position="404"/>
    </location>
</feature>
<feature type="transmembrane region" description="Helical" evidence="9">
    <location>
        <begin position="54"/>
        <end position="79"/>
    </location>
</feature>
<feature type="transmembrane region" description="Helical" evidence="9">
    <location>
        <begin position="301"/>
        <end position="324"/>
    </location>
</feature>
<dbReference type="Pfam" id="PF00083">
    <property type="entry name" value="Sugar_tr"/>
    <property type="match status" value="2"/>
</dbReference>
<dbReference type="GO" id="GO:0016020">
    <property type="term" value="C:membrane"/>
    <property type="evidence" value="ECO:0007669"/>
    <property type="project" value="UniProtKB-SubCell"/>
</dbReference>
<comment type="similarity">
    <text evidence="2 7">Belongs to the major facilitator superfamily. Sugar transporter (TC 2.A.1.1) family.</text>
</comment>
<dbReference type="InterPro" id="IPR005829">
    <property type="entry name" value="Sugar_transporter_CS"/>
</dbReference>
<feature type="transmembrane region" description="Helical" evidence="9">
    <location>
        <begin position="460"/>
        <end position="481"/>
    </location>
</feature>
<feature type="transmembrane region" description="Helical" evidence="9">
    <location>
        <begin position="146"/>
        <end position="168"/>
    </location>
</feature>
<dbReference type="Proteomes" id="UP001271007">
    <property type="component" value="Unassembled WGS sequence"/>
</dbReference>
<proteinExistence type="inferred from homology"/>
<gene>
    <name evidence="11" type="ORF">LTR09_001254</name>
</gene>
<dbReference type="PANTHER" id="PTHR48022">
    <property type="entry name" value="PLASTIDIC GLUCOSE TRANSPORTER 4"/>
    <property type="match status" value="1"/>
</dbReference>
<dbReference type="SUPFAM" id="SSF103473">
    <property type="entry name" value="MFS general substrate transporter"/>
    <property type="match status" value="1"/>
</dbReference>